<evidence type="ECO:0000313" key="2">
    <source>
        <dbReference type="Proteomes" id="UP000604243"/>
    </source>
</evidence>
<sequence length="62" mass="6623">MPAPAPRVRDTGIINHERDGLKRALQEVCHLLTKIIALPPDHGKAYTTGTLPLPATGTIALT</sequence>
<accession>A0ABQ3FKE9</accession>
<gene>
    <name evidence="1" type="ORF">GCM10010082_21660</name>
</gene>
<dbReference type="Proteomes" id="UP000604243">
    <property type="component" value="Unassembled WGS sequence"/>
</dbReference>
<keyword evidence="2" id="KW-1185">Reference proteome</keyword>
<protein>
    <submittedName>
        <fullName evidence="1">Uncharacterized protein</fullName>
    </submittedName>
</protein>
<comment type="caution">
    <text evidence="1">The sequence shown here is derived from an EMBL/GenBank/DDBJ whole genome shotgun (WGS) entry which is preliminary data.</text>
</comment>
<dbReference type="EMBL" id="BMZM01000003">
    <property type="protein sequence ID" value="GHC28054.1"/>
    <property type="molecule type" value="Genomic_DNA"/>
</dbReference>
<evidence type="ECO:0000313" key="1">
    <source>
        <dbReference type="EMBL" id="GHC28054.1"/>
    </source>
</evidence>
<reference evidence="2" key="1">
    <citation type="journal article" date="2019" name="Int. J. Syst. Evol. Microbiol.">
        <title>The Global Catalogue of Microorganisms (GCM) 10K type strain sequencing project: providing services to taxonomists for standard genome sequencing and annotation.</title>
        <authorList>
            <consortium name="The Broad Institute Genomics Platform"/>
            <consortium name="The Broad Institute Genome Sequencing Center for Infectious Disease"/>
            <person name="Wu L."/>
            <person name="Ma J."/>
        </authorList>
    </citation>
    <scope>NUCLEOTIDE SEQUENCE [LARGE SCALE GENOMIC DNA]</scope>
    <source>
        <strain evidence="2">KCTC 42082</strain>
    </source>
</reference>
<proteinExistence type="predicted"/>
<organism evidence="1 2">
    <name type="scientific">Kushneria pakistanensis</name>
    <dbReference type="NCBI Taxonomy" id="1508770"/>
    <lineage>
        <taxon>Bacteria</taxon>
        <taxon>Pseudomonadati</taxon>
        <taxon>Pseudomonadota</taxon>
        <taxon>Gammaproteobacteria</taxon>
        <taxon>Oceanospirillales</taxon>
        <taxon>Halomonadaceae</taxon>
        <taxon>Kushneria</taxon>
    </lineage>
</organism>
<name>A0ABQ3FKE9_9GAMM</name>